<dbReference type="InterPro" id="IPR043502">
    <property type="entry name" value="DNA/RNA_pol_sf"/>
</dbReference>
<gene>
    <name evidence="3" type="primary">LOC111301931</name>
</gene>
<evidence type="ECO:0000313" key="2">
    <source>
        <dbReference type="Proteomes" id="UP000515121"/>
    </source>
</evidence>
<dbReference type="InterPro" id="IPR013103">
    <property type="entry name" value="RVT_2"/>
</dbReference>
<dbReference type="Pfam" id="PF07727">
    <property type="entry name" value="RVT_2"/>
    <property type="match status" value="1"/>
</dbReference>
<dbReference type="CDD" id="cd09272">
    <property type="entry name" value="RNase_HI_RT_Ty1"/>
    <property type="match status" value="1"/>
</dbReference>
<organism evidence="2 3">
    <name type="scientific">Durio zibethinus</name>
    <name type="common">Durian</name>
    <dbReference type="NCBI Taxonomy" id="66656"/>
    <lineage>
        <taxon>Eukaryota</taxon>
        <taxon>Viridiplantae</taxon>
        <taxon>Streptophyta</taxon>
        <taxon>Embryophyta</taxon>
        <taxon>Tracheophyta</taxon>
        <taxon>Spermatophyta</taxon>
        <taxon>Magnoliopsida</taxon>
        <taxon>eudicotyledons</taxon>
        <taxon>Gunneridae</taxon>
        <taxon>Pentapetalae</taxon>
        <taxon>rosids</taxon>
        <taxon>malvids</taxon>
        <taxon>Malvales</taxon>
        <taxon>Malvaceae</taxon>
        <taxon>Helicteroideae</taxon>
        <taxon>Durio</taxon>
    </lineage>
</organism>
<name>A0A6P5ZLF1_DURZI</name>
<accession>A0A6P5ZLF1</accession>
<dbReference type="PANTHER" id="PTHR11439">
    <property type="entry name" value="GAG-POL-RELATED RETROTRANSPOSON"/>
    <property type="match status" value="1"/>
</dbReference>
<evidence type="ECO:0000313" key="3">
    <source>
        <dbReference type="RefSeq" id="XP_022753639.1"/>
    </source>
</evidence>
<proteinExistence type="predicted"/>
<evidence type="ECO:0000259" key="1">
    <source>
        <dbReference type="Pfam" id="PF07727"/>
    </source>
</evidence>
<dbReference type="RefSeq" id="XP_022753639.1">
    <property type="nucleotide sequence ID" value="XM_022897904.1"/>
</dbReference>
<reference evidence="3" key="1">
    <citation type="submission" date="2025-08" db="UniProtKB">
        <authorList>
            <consortium name="RefSeq"/>
        </authorList>
    </citation>
    <scope>IDENTIFICATION</scope>
    <source>
        <tissue evidence="3">Fruit stalk</tissue>
    </source>
</reference>
<dbReference type="KEGG" id="dzi:111301931"/>
<dbReference type="GeneID" id="111301931"/>
<dbReference type="PANTHER" id="PTHR11439:SF502">
    <property type="entry name" value="SECRETED RXLR EFFECTOR PROTEIN 161-LIKE"/>
    <property type="match status" value="1"/>
</dbReference>
<dbReference type="OrthoDB" id="413760at2759"/>
<keyword evidence="2" id="KW-1185">Reference proteome</keyword>
<feature type="domain" description="Reverse transcriptase Ty1/copia-type" evidence="1">
    <location>
        <begin position="13"/>
        <end position="132"/>
    </location>
</feature>
<dbReference type="AlphaFoldDB" id="A0A6P5ZLF1"/>
<protein>
    <submittedName>
        <fullName evidence="3">Uncharacterized protein LOC111301931</fullName>
    </submittedName>
</protein>
<sequence length="303" mass="34725">MVVLCLDSGCDNGLKQALKVWNFKIDDHLLKLGFKKSLNEATLYIKVFNSNDMLIISSYVNDFLVTGSKSALVEDFKLQMQKIFEMTDMGEMSYFLGMEIHQYQQGIFICQRKYANEILNKFGMENCKPVNTLLTQNEKLIKEDRANKVDGSIYRSLVGCLLYLTATRPDIMYVANLLFRFMQNPSELHFKAAKRVLRYVKGTNELGIWFKKNESSRLVGFIDNDWAGSHEDMKSISGYVFFIGLNVFSWNSKKQGTVAQSTAEAEYIVATAVVNQAIWLRKILMDLSQKQDDPTKIFVIISQ</sequence>
<dbReference type="SUPFAM" id="SSF56672">
    <property type="entry name" value="DNA/RNA polymerases"/>
    <property type="match status" value="1"/>
</dbReference>
<dbReference type="Proteomes" id="UP000515121">
    <property type="component" value="Unplaced"/>
</dbReference>